<dbReference type="InterPro" id="IPR013098">
    <property type="entry name" value="Ig_I-set"/>
</dbReference>
<accession>B0WHP4</accession>
<dbReference type="InterPro" id="IPR036179">
    <property type="entry name" value="Ig-like_dom_sf"/>
</dbReference>
<sequence>MRYICPNHIPNCGYPQPMYRWLKNGVPVGDFDTSQYLKIQSTTREDAGSYQCLAKNDAGTIFSEKIDVVVAFNPFKDMGIFEDLTEQVVSVQSGYPAILNLSRIESVPAPSVTWQTEDGPLNYDIKYATTASNQLIILSVDENDMKSYQARAINTQIGKEEISALIRVNVTEGSYGEVAPEIIVEPKSIKVVRGEQTVQLECIANARPLHELETIWLKDGIPVENAGISYAHTDPWNRTLALLYVNLTHTGQYTCQVQMRTGGHPTVHSVATVTVQEPPSFFTPFRTETLGEYGSKTVLPCDVIGEPVPYVTWFRNAEGLDLSTDRYQVQDDHSLVIKKLSMEDSAMFQCLASNEAGEKSSYTWLKVKNLTLSTTPPPEALRRQLVLYNQFVRNKRLAQPRIIRVRNSAAGDTSVEPPSGVVTVAPAAATSMPGRTRKKATGSPANSLRNAAEETAKGGDGRHPLLNWVTELSNVSARVPLGPPHQPESGHRPISSA</sequence>
<dbReference type="Pfam" id="PF07679">
    <property type="entry name" value="I-set"/>
    <property type="match status" value="2"/>
</dbReference>
<protein>
    <recommendedName>
        <fullName evidence="5">Ig-like domain-containing protein</fullName>
    </recommendedName>
</protein>
<organism>
    <name type="scientific">Culex quinquefasciatus</name>
    <name type="common">Southern house mosquito</name>
    <name type="synonym">Culex pungens</name>
    <dbReference type="NCBI Taxonomy" id="7176"/>
    <lineage>
        <taxon>Eukaryota</taxon>
        <taxon>Metazoa</taxon>
        <taxon>Ecdysozoa</taxon>
        <taxon>Arthropoda</taxon>
        <taxon>Hexapoda</taxon>
        <taxon>Insecta</taxon>
        <taxon>Pterygota</taxon>
        <taxon>Neoptera</taxon>
        <taxon>Endopterygota</taxon>
        <taxon>Diptera</taxon>
        <taxon>Nematocera</taxon>
        <taxon>Culicoidea</taxon>
        <taxon>Culicidae</taxon>
        <taxon>Culicinae</taxon>
        <taxon>Culicini</taxon>
        <taxon>Culex</taxon>
        <taxon>Culex</taxon>
    </lineage>
</organism>
<dbReference type="Gene3D" id="2.60.40.10">
    <property type="entry name" value="Immunoglobulins"/>
    <property type="match status" value="4"/>
</dbReference>
<dbReference type="SMART" id="SM00409">
    <property type="entry name" value="IG"/>
    <property type="match status" value="4"/>
</dbReference>
<dbReference type="SUPFAM" id="SSF48726">
    <property type="entry name" value="Immunoglobulin"/>
    <property type="match status" value="4"/>
</dbReference>
<dbReference type="HOGENOM" id="CLU_548910_0_0_1"/>
<dbReference type="InParanoid" id="B0WHP4"/>
<dbReference type="KEGG" id="cqu:CpipJ_CPIJ006670"/>
<gene>
    <name evidence="7" type="primary">6038419</name>
    <name evidence="6" type="ORF">CpipJ_CPIJ006670</name>
</gene>
<dbReference type="InterPro" id="IPR013783">
    <property type="entry name" value="Ig-like_fold"/>
</dbReference>
<keyword evidence="8" id="KW-1185">Reference proteome</keyword>
<dbReference type="PANTHER" id="PTHR44170">
    <property type="entry name" value="PROTEIN SIDEKICK"/>
    <property type="match status" value="1"/>
</dbReference>
<evidence type="ECO:0000313" key="8">
    <source>
        <dbReference type="Proteomes" id="UP000002320"/>
    </source>
</evidence>
<evidence type="ECO:0000256" key="4">
    <source>
        <dbReference type="SAM" id="MobiDB-lite"/>
    </source>
</evidence>
<evidence type="ECO:0000256" key="2">
    <source>
        <dbReference type="ARBA" id="ARBA00023157"/>
    </source>
</evidence>
<evidence type="ECO:0000313" key="6">
    <source>
        <dbReference type="EMBL" id="EDS27911.1"/>
    </source>
</evidence>
<feature type="domain" description="Ig-like" evidence="5">
    <location>
        <begin position="1"/>
        <end position="67"/>
    </location>
</feature>
<dbReference type="EMBL" id="DS231939">
    <property type="protein sequence ID" value="EDS27911.1"/>
    <property type="molecule type" value="Genomic_DNA"/>
</dbReference>
<keyword evidence="2" id="KW-1015">Disulfide bond</keyword>
<dbReference type="GO" id="GO:0016020">
    <property type="term" value="C:membrane"/>
    <property type="evidence" value="ECO:0007669"/>
    <property type="project" value="UniProtKB-SubCell"/>
</dbReference>
<dbReference type="OrthoDB" id="8923679at2759"/>
<dbReference type="GO" id="GO:0098609">
    <property type="term" value="P:cell-cell adhesion"/>
    <property type="evidence" value="ECO:0007669"/>
    <property type="project" value="TreeGrafter"/>
</dbReference>
<dbReference type="CDD" id="cd00096">
    <property type="entry name" value="Ig"/>
    <property type="match status" value="2"/>
</dbReference>
<dbReference type="VEuPathDB" id="VectorBase:CPIJ006670"/>
<dbReference type="FunFam" id="2.60.40.10:FF:000032">
    <property type="entry name" value="palladin isoform X1"/>
    <property type="match status" value="1"/>
</dbReference>
<dbReference type="InterPro" id="IPR007110">
    <property type="entry name" value="Ig-like_dom"/>
</dbReference>
<dbReference type="Proteomes" id="UP000002320">
    <property type="component" value="Unassembled WGS sequence"/>
</dbReference>
<feature type="domain" description="Ig-like" evidence="5">
    <location>
        <begin position="180"/>
        <end position="274"/>
    </location>
</feature>
<feature type="region of interest" description="Disordered" evidence="4">
    <location>
        <begin position="477"/>
        <end position="497"/>
    </location>
</feature>
<dbReference type="EnsemblMetazoa" id="CPIJ006670-RA">
    <property type="protein sequence ID" value="CPIJ006670-PA"/>
    <property type="gene ID" value="CPIJ006670"/>
</dbReference>
<reference evidence="6" key="1">
    <citation type="submission" date="2007-03" db="EMBL/GenBank/DDBJ databases">
        <title>Annotation of Culex pipiens quinquefasciatus.</title>
        <authorList>
            <consortium name="The Broad Institute Genome Sequencing Platform"/>
            <person name="Atkinson P.W."/>
            <person name="Hemingway J."/>
            <person name="Christensen B.M."/>
            <person name="Higgs S."/>
            <person name="Kodira C."/>
            <person name="Hannick L."/>
            <person name="Megy K."/>
            <person name="O'Leary S."/>
            <person name="Pearson M."/>
            <person name="Haas B.J."/>
            <person name="Mauceli E."/>
            <person name="Wortman J.R."/>
            <person name="Lee N.H."/>
            <person name="Guigo R."/>
            <person name="Stanke M."/>
            <person name="Alvarado L."/>
            <person name="Amedeo P."/>
            <person name="Antoine C.H."/>
            <person name="Arensburger P."/>
            <person name="Bidwell S.L."/>
            <person name="Crawford M."/>
            <person name="Camaro F."/>
            <person name="Devon K."/>
            <person name="Engels R."/>
            <person name="Hammond M."/>
            <person name="Howarth C."/>
            <person name="Koehrsen M."/>
            <person name="Lawson D."/>
            <person name="Montgomery P."/>
            <person name="Nene V."/>
            <person name="Nusbaum C."/>
            <person name="Puiu D."/>
            <person name="Romero-Severson J."/>
            <person name="Severson D.W."/>
            <person name="Shumway M."/>
            <person name="Sisk P."/>
            <person name="Stolte C."/>
            <person name="Zeng Q."/>
            <person name="Eisenstadt E."/>
            <person name="Fraser-Liggett C."/>
            <person name="Strausberg R."/>
            <person name="Galagan J."/>
            <person name="Birren B."/>
            <person name="Collins F.H."/>
        </authorList>
    </citation>
    <scope>NUCLEOTIDE SEQUENCE [LARGE SCALE GENOMIC DNA]</scope>
    <source>
        <strain evidence="6">JHB</strain>
    </source>
</reference>
<evidence type="ECO:0000256" key="1">
    <source>
        <dbReference type="ARBA" id="ARBA00022737"/>
    </source>
</evidence>
<dbReference type="AlphaFoldDB" id="B0WHP4"/>
<dbReference type="PROSITE" id="PS50835">
    <property type="entry name" value="IG_LIKE"/>
    <property type="match status" value="3"/>
</dbReference>
<evidence type="ECO:0000259" key="5">
    <source>
        <dbReference type="PROSITE" id="PS50835"/>
    </source>
</evidence>
<proteinExistence type="predicted"/>
<dbReference type="InterPro" id="IPR003599">
    <property type="entry name" value="Ig_sub"/>
</dbReference>
<feature type="domain" description="Ig-like" evidence="5">
    <location>
        <begin position="278"/>
        <end position="363"/>
    </location>
</feature>
<dbReference type="InterPro" id="IPR003598">
    <property type="entry name" value="Ig_sub2"/>
</dbReference>
<evidence type="ECO:0000313" key="7">
    <source>
        <dbReference type="EnsemblMetazoa" id="CPIJ006670-PA"/>
    </source>
</evidence>
<keyword evidence="1" id="KW-0677">Repeat</keyword>
<dbReference type="Pfam" id="PF13927">
    <property type="entry name" value="Ig_3"/>
    <property type="match status" value="2"/>
</dbReference>
<evidence type="ECO:0000256" key="3">
    <source>
        <dbReference type="ARBA" id="ARBA00023319"/>
    </source>
</evidence>
<feature type="compositionally biased region" description="Basic and acidic residues" evidence="4">
    <location>
        <begin position="451"/>
        <end position="463"/>
    </location>
</feature>
<name>B0WHP4_CULQU</name>
<dbReference type="VEuPathDB" id="VectorBase:CQUJHB012714"/>
<dbReference type="OMA" id="IAHTEIV"/>
<keyword evidence="3" id="KW-0393">Immunoglobulin domain</keyword>
<feature type="region of interest" description="Disordered" evidence="4">
    <location>
        <begin position="427"/>
        <end position="465"/>
    </location>
</feature>
<dbReference type="PANTHER" id="PTHR44170:SF46">
    <property type="entry name" value="PROTEIN SIDEKICK"/>
    <property type="match status" value="1"/>
</dbReference>
<reference evidence="7" key="2">
    <citation type="submission" date="2021-02" db="UniProtKB">
        <authorList>
            <consortium name="EnsemblMetazoa"/>
        </authorList>
    </citation>
    <scope>IDENTIFICATION</scope>
    <source>
        <strain evidence="7">JHB</strain>
    </source>
</reference>
<dbReference type="SMART" id="SM00408">
    <property type="entry name" value="IGc2"/>
    <property type="match status" value="3"/>
</dbReference>
<dbReference type="STRING" id="7176.B0WHP4"/>
<dbReference type="eggNOG" id="KOG3510">
    <property type="taxonomic scope" value="Eukaryota"/>
</dbReference>